<organism evidence="1 2">
    <name type="scientific">Macroventuria anomochaeta</name>
    <dbReference type="NCBI Taxonomy" id="301207"/>
    <lineage>
        <taxon>Eukaryota</taxon>
        <taxon>Fungi</taxon>
        <taxon>Dikarya</taxon>
        <taxon>Ascomycota</taxon>
        <taxon>Pezizomycotina</taxon>
        <taxon>Dothideomycetes</taxon>
        <taxon>Pleosporomycetidae</taxon>
        <taxon>Pleosporales</taxon>
        <taxon>Pleosporineae</taxon>
        <taxon>Didymellaceae</taxon>
        <taxon>Macroventuria</taxon>
    </lineage>
</organism>
<keyword evidence="2" id="KW-1185">Reference proteome</keyword>
<reference evidence="1" key="1">
    <citation type="journal article" date="2020" name="Stud. Mycol.">
        <title>101 Dothideomycetes genomes: a test case for predicting lifestyles and emergence of pathogens.</title>
        <authorList>
            <person name="Haridas S."/>
            <person name="Albert R."/>
            <person name="Binder M."/>
            <person name="Bloem J."/>
            <person name="Labutti K."/>
            <person name="Salamov A."/>
            <person name="Andreopoulos B."/>
            <person name="Baker S."/>
            <person name="Barry K."/>
            <person name="Bills G."/>
            <person name="Bluhm B."/>
            <person name="Cannon C."/>
            <person name="Castanera R."/>
            <person name="Culley D."/>
            <person name="Daum C."/>
            <person name="Ezra D."/>
            <person name="Gonzalez J."/>
            <person name="Henrissat B."/>
            <person name="Kuo A."/>
            <person name="Liang C."/>
            <person name="Lipzen A."/>
            <person name="Lutzoni F."/>
            <person name="Magnuson J."/>
            <person name="Mondo S."/>
            <person name="Nolan M."/>
            <person name="Ohm R."/>
            <person name="Pangilinan J."/>
            <person name="Park H.-J."/>
            <person name="Ramirez L."/>
            <person name="Alfaro M."/>
            <person name="Sun H."/>
            <person name="Tritt A."/>
            <person name="Yoshinaga Y."/>
            <person name="Zwiers L.-H."/>
            <person name="Turgeon B."/>
            <person name="Goodwin S."/>
            <person name="Spatafora J."/>
            <person name="Crous P."/>
            <person name="Grigoriev I."/>
        </authorList>
    </citation>
    <scope>NUCLEOTIDE SEQUENCE</scope>
    <source>
        <strain evidence="1">CBS 525.71</strain>
    </source>
</reference>
<dbReference type="Proteomes" id="UP000799754">
    <property type="component" value="Unassembled WGS sequence"/>
</dbReference>
<accession>A0ACB6RTI1</accession>
<evidence type="ECO:0000313" key="2">
    <source>
        <dbReference type="Proteomes" id="UP000799754"/>
    </source>
</evidence>
<comment type="caution">
    <text evidence="1">The sequence shown here is derived from an EMBL/GenBank/DDBJ whole genome shotgun (WGS) entry which is preliminary data.</text>
</comment>
<sequence>MPSTPIYLTNFATPLAQRKVAIPRLQRPSQGQNGMKDRRRVPRACTACRSHKIKCTGERPHCKHCATTNRECVYIMPRKDRLKIVMERCQQMASLLKGLRSCANADDDARIADLLEAVEEEISGSRRTTAPSIPDTDANGSQESHELGALDHQDGLDTESLGLLDEDLHINDRARATGFVGKNSEVQWLRAVTLAQSEQTDDEAGALHRQGSYAPGIGNEQISSYSFWTDSESVDIDFFVDPYDLPPLETAERLLGCYISKVHDSFPILPRKTFEDQFRKYFTALQNGNAPRLSPMWQAILNLVFAIGAKYSHLSKASWRADERDHLIYQARARAFGLNEFTLTRHSDVPQIQSLGLLGFYWLSIGQVSRAWTVIGIALRFAYTLGLHVRNEDPSATAVKRETLVRTWWSLYSLERTLSIVTGRPSIIVDSCCSVPLPIPVTEEQISDQMEAAYRMRKRSSSLISTPQSWSSGIVDPPRTPMGLGTTEANSGSYFKAAVQLSIITQNILTSLYTASTITRSAAENQHEMAQLGQRLDQWVLSLPREFNFQEPINSASMAFSRERMLLAFPLCGARMLLGRLCLNPRRQAWREGNEATFARRMGNSCIEAAKMVVDFLPDEPNAHFIYDQGPWWCIVHHMMQAVSVFLLGLSYPTSTSQDSMLLIYYVKKVIRWLQVMQDPVAERAYQVAMSSFETVSRRYPAHVAGIWRMESAHGSDIQQHALGPSMTAYLPAQVTPDQFVPQDIAVATYVAYDAVSTGATFPAHNGIAVYSNSDHTAR</sequence>
<dbReference type="EMBL" id="MU006732">
    <property type="protein sequence ID" value="KAF2624217.1"/>
    <property type="molecule type" value="Genomic_DNA"/>
</dbReference>
<gene>
    <name evidence="1" type="ORF">BU25DRAFT_399479</name>
</gene>
<protein>
    <submittedName>
        <fullName evidence="1">C6 transcription factor-like protein</fullName>
    </submittedName>
</protein>
<evidence type="ECO:0000313" key="1">
    <source>
        <dbReference type="EMBL" id="KAF2624217.1"/>
    </source>
</evidence>
<proteinExistence type="predicted"/>
<name>A0ACB6RTI1_9PLEO</name>